<organism evidence="3 4">
    <name type="scientific">Sphaerotilus sulfidivorans</name>
    <dbReference type="NCBI Taxonomy" id="639200"/>
    <lineage>
        <taxon>Bacteria</taxon>
        <taxon>Pseudomonadati</taxon>
        <taxon>Pseudomonadota</taxon>
        <taxon>Betaproteobacteria</taxon>
        <taxon>Burkholderiales</taxon>
        <taxon>Sphaerotilaceae</taxon>
        <taxon>Sphaerotilus</taxon>
    </lineage>
</organism>
<dbReference type="KEGG" id="snn:EWH46_00705"/>
<keyword evidence="1" id="KW-0732">Signal</keyword>
<dbReference type="Proteomes" id="UP000323522">
    <property type="component" value="Chromosome"/>
</dbReference>
<dbReference type="EMBL" id="JBEPLS010000009">
    <property type="protein sequence ID" value="MET3604779.1"/>
    <property type="molecule type" value="Genomic_DNA"/>
</dbReference>
<evidence type="ECO:0000313" key="4">
    <source>
        <dbReference type="Proteomes" id="UP000323522"/>
    </source>
</evidence>
<evidence type="ECO:0000313" key="2">
    <source>
        <dbReference type="EMBL" id="MET3604779.1"/>
    </source>
</evidence>
<dbReference type="EMBL" id="CP035708">
    <property type="protein sequence ID" value="QEM99433.1"/>
    <property type="molecule type" value="Genomic_DNA"/>
</dbReference>
<evidence type="ECO:0000313" key="3">
    <source>
        <dbReference type="EMBL" id="QEM99433.1"/>
    </source>
</evidence>
<accession>A0A5C1PYD9</accession>
<protein>
    <submittedName>
        <fullName evidence="3">Uncharacterized protein</fullName>
    </submittedName>
</protein>
<dbReference type="Proteomes" id="UP001549111">
    <property type="component" value="Unassembled WGS sequence"/>
</dbReference>
<sequence length="247" mass="27087">MMDLSPNQGKIMPLLRKAWALTTSAAMALMPHLAAQAQTTQGATAPVDLSQHPLLALPGIRYATQLRMKMVEVVENRLQAQGKTKRQINEFLLTGSDPTTAAASLALDELINPNPEKLPEIHQGRFKQASIAQLAVSPNSAPDVPMYSFVIPVAQAMQEPVAVCVEMPVGMPAEDGKYKNYEIVYHGMIIPSGELKDISWTGERTSSFKPDGTFRRACASYVFAVAKRFDECQKAGVTQDCMKRRPE</sequence>
<reference evidence="2 5" key="2">
    <citation type="submission" date="2024-06" db="EMBL/GenBank/DDBJ databases">
        <title>Genomic Encyclopedia of Type Strains, Phase IV (KMG-IV): sequencing the most valuable type-strain genomes for metagenomic binning, comparative biology and taxonomic classification.</title>
        <authorList>
            <person name="Goeker M."/>
        </authorList>
    </citation>
    <scope>NUCLEOTIDE SEQUENCE [LARGE SCALE GENOMIC DNA]</scope>
    <source>
        <strain evidence="2 5">D-501</strain>
    </source>
</reference>
<feature type="chain" id="PRO_5044618723" evidence="1">
    <location>
        <begin position="29"/>
        <end position="247"/>
    </location>
</feature>
<keyword evidence="5" id="KW-1185">Reference proteome</keyword>
<reference evidence="3 4" key="1">
    <citation type="submission" date="2019-02" db="EMBL/GenBank/DDBJ databases">
        <title>Complete Genome Sequence and Methylome Analysis of Sphaerotilus natans subsp. sulfidivorans D-507.</title>
        <authorList>
            <person name="Fomenkov A."/>
            <person name="Gridneva E."/>
            <person name="Smolyakov D."/>
            <person name="Dubinina G."/>
            <person name="Vincze T."/>
            <person name="Grabovich M."/>
            <person name="Roberts R.J."/>
        </authorList>
    </citation>
    <scope>NUCLEOTIDE SEQUENCE [LARGE SCALE GENOMIC DNA]</scope>
    <source>
        <strain evidence="3 4">D-507</strain>
    </source>
</reference>
<evidence type="ECO:0000313" key="5">
    <source>
        <dbReference type="Proteomes" id="UP001549111"/>
    </source>
</evidence>
<name>A0A5C1PYD9_9BURK</name>
<dbReference type="AlphaFoldDB" id="A0A5C1PYD9"/>
<gene>
    <name evidence="2" type="ORF">ABIC99_002600</name>
    <name evidence="3" type="ORF">EWH46_00705</name>
</gene>
<proteinExistence type="predicted"/>
<evidence type="ECO:0000256" key="1">
    <source>
        <dbReference type="SAM" id="SignalP"/>
    </source>
</evidence>
<feature type="signal peptide" evidence="1">
    <location>
        <begin position="1"/>
        <end position="28"/>
    </location>
</feature>